<name>A0A380EN78_STAAU</name>
<gene>
    <name evidence="1" type="ORF">NCTC10702_03435</name>
</gene>
<dbReference type="Proteomes" id="UP000254116">
    <property type="component" value="Unassembled WGS sequence"/>
</dbReference>
<dbReference type="EC" id="2.7.7.-" evidence="1"/>
<organism evidence="1 2">
    <name type="scientific">Staphylococcus aureus</name>
    <dbReference type="NCBI Taxonomy" id="1280"/>
    <lineage>
        <taxon>Bacteria</taxon>
        <taxon>Bacillati</taxon>
        <taxon>Bacillota</taxon>
        <taxon>Bacilli</taxon>
        <taxon>Bacillales</taxon>
        <taxon>Staphylococcaceae</taxon>
        <taxon>Staphylococcus</taxon>
    </lineage>
</organism>
<dbReference type="GO" id="GO:0003977">
    <property type="term" value="F:UDP-N-acetylglucosamine diphosphorylase activity"/>
    <property type="evidence" value="ECO:0007669"/>
    <property type="project" value="UniProtKB-EC"/>
</dbReference>
<dbReference type="EC" id="2.7.7.23" evidence="1"/>
<dbReference type="AlphaFoldDB" id="A0A380EN78"/>
<dbReference type="EMBL" id="UHBY01000003">
    <property type="protein sequence ID" value="SUL37424.1"/>
    <property type="molecule type" value="Genomic_DNA"/>
</dbReference>
<proteinExistence type="predicted"/>
<accession>A0A380EN78</accession>
<dbReference type="InterPro" id="IPR029044">
    <property type="entry name" value="Nucleotide-diphossugar_trans"/>
</dbReference>
<dbReference type="Gene3D" id="3.90.550.10">
    <property type="entry name" value="Spore Coat Polysaccharide Biosynthesis Protein SpsA, Chain A"/>
    <property type="match status" value="1"/>
</dbReference>
<keyword evidence="1" id="KW-0548">Nucleotidyltransferase</keyword>
<sequence>MSDDEIKRLEEQGLQAIKEGQFAVLLMAGGQGTRLGYKALKVRLKLKV</sequence>
<keyword evidence="1" id="KW-0808">Transferase</keyword>
<dbReference type="SUPFAM" id="SSF53448">
    <property type="entry name" value="Nucleotide-diphospho-sugar transferases"/>
    <property type="match status" value="1"/>
</dbReference>
<reference evidence="1 2" key="1">
    <citation type="submission" date="2018-06" db="EMBL/GenBank/DDBJ databases">
        <authorList>
            <consortium name="Pathogen Informatics"/>
            <person name="Doyle S."/>
        </authorList>
    </citation>
    <scope>NUCLEOTIDE SEQUENCE [LARGE SCALE GENOMIC DNA]</scope>
    <source>
        <strain evidence="1 2">NCTC10702</strain>
    </source>
</reference>
<protein>
    <submittedName>
        <fullName evidence="1">N-acetylglucosamine-1-phosphate uridyltransferase eukaryotic</fullName>
        <ecNumber evidence="1">2.7.7.-</ecNumber>
        <ecNumber evidence="1">2.7.7.23</ecNumber>
    </submittedName>
</protein>
<evidence type="ECO:0000313" key="2">
    <source>
        <dbReference type="Proteomes" id="UP000254116"/>
    </source>
</evidence>
<evidence type="ECO:0000313" key="1">
    <source>
        <dbReference type="EMBL" id="SUL37424.1"/>
    </source>
</evidence>